<evidence type="ECO:0000313" key="4">
    <source>
        <dbReference type="Proteomes" id="UP000663832"/>
    </source>
</evidence>
<dbReference type="OrthoDB" id="9994894at2759"/>
<accession>A0A813NPV6</accession>
<gene>
    <name evidence="2" type="ORF">BJG266_LOCUS2679</name>
    <name evidence="1" type="ORF">QVE165_LOCUS1031</name>
    <name evidence="3" type="ORF">QVE165_LOCUS7904</name>
</gene>
<proteinExistence type="predicted"/>
<evidence type="ECO:0000313" key="1">
    <source>
        <dbReference type="EMBL" id="CAF0743119.1"/>
    </source>
</evidence>
<evidence type="ECO:0000313" key="3">
    <source>
        <dbReference type="EMBL" id="CAF0871174.1"/>
    </source>
</evidence>
<dbReference type="EMBL" id="CAJNOM010000003">
    <property type="protein sequence ID" value="CAF0743119.1"/>
    <property type="molecule type" value="Genomic_DNA"/>
</dbReference>
<dbReference type="AlphaFoldDB" id="A0A813NPV6"/>
<dbReference type="EMBL" id="CAJNOM010000034">
    <property type="protein sequence ID" value="CAF0871174.1"/>
    <property type="molecule type" value="Genomic_DNA"/>
</dbReference>
<dbReference type="Proteomes" id="UP000663877">
    <property type="component" value="Unassembled WGS sequence"/>
</dbReference>
<organism evidence="1 4">
    <name type="scientific">Adineta steineri</name>
    <dbReference type="NCBI Taxonomy" id="433720"/>
    <lineage>
        <taxon>Eukaryota</taxon>
        <taxon>Metazoa</taxon>
        <taxon>Spiralia</taxon>
        <taxon>Gnathifera</taxon>
        <taxon>Rotifera</taxon>
        <taxon>Eurotatoria</taxon>
        <taxon>Bdelloidea</taxon>
        <taxon>Adinetida</taxon>
        <taxon>Adinetidae</taxon>
        <taxon>Adineta</taxon>
    </lineage>
</organism>
<keyword evidence="4" id="KW-1185">Reference proteome</keyword>
<reference evidence="1" key="1">
    <citation type="submission" date="2021-02" db="EMBL/GenBank/DDBJ databases">
        <authorList>
            <person name="Nowell W R."/>
        </authorList>
    </citation>
    <scope>NUCLEOTIDE SEQUENCE</scope>
</reference>
<name>A0A813NPV6_9BILA</name>
<protein>
    <submittedName>
        <fullName evidence="1">Uncharacterized protein</fullName>
    </submittedName>
</protein>
<dbReference type="Proteomes" id="UP000663832">
    <property type="component" value="Unassembled WGS sequence"/>
</dbReference>
<evidence type="ECO:0000313" key="2">
    <source>
        <dbReference type="EMBL" id="CAF0755012.1"/>
    </source>
</evidence>
<dbReference type="EMBL" id="CAJNOI010000006">
    <property type="protein sequence ID" value="CAF0755012.1"/>
    <property type="molecule type" value="Genomic_DNA"/>
</dbReference>
<sequence length="68" mass="7482">MAKKAVKPIEQYSSSDQCLVALLCEPLKKLKTKQSNMVAIKKSEELLRSIVANELIFDTPTSLASSTI</sequence>
<comment type="caution">
    <text evidence="1">The sequence shown here is derived from an EMBL/GenBank/DDBJ whole genome shotgun (WGS) entry which is preliminary data.</text>
</comment>